<dbReference type="InterPro" id="IPR016160">
    <property type="entry name" value="Ald_DH_CS_CYS"/>
</dbReference>
<gene>
    <name evidence="6" type="primary">g6635</name>
    <name evidence="6" type="ORF">VP750_LOCUS5674</name>
</gene>
<proteinExistence type="inferred from homology"/>
<comment type="caution">
    <text evidence="6">The sequence shown here is derived from an EMBL/GenBank/DDBJ whole genome shotgun (WGS) entry which is preliminary data.</text>
</comment>
<feature type="active site" evidence="3">
    <location>
        <position position="328"/>
    </location>
</feature>
<dbReference type="Pfam" id="PF00171">
    <property type="entry name" value="Aldedh"/>
    <property type="match status" value="1"/>
</dbReference>
<dbReference type="InterPro" id="IPR016163">
    <property type="entry name" value="Ald_DH_C"/>
</dbReference>
<accession>A0ABP1FVT9</accession>
<evidence type="ECO:0000313" key="7">
    <source>
        <dbReference type="Proteomes" id="UP001497392"/>
    </source>
</evidence>
<sequence>MRVSRLAFAAAAAAAGRSTLGQPASGSHVPAAGISVVWEQMAACLQPSQQKARIHTGRPLCRAEPAEELQEDHRAALRSVTPKLLINGKFEDASGGRTFETYDPRTGEVLMSVAEAQAEDVDRAVKAAREAFDKGPWPRMTGRQRGLLMNKLADLMQDNLEELATLESLDNGKPYTIAKTVDVPMSIEHLRYYGGWADKIYGQTLPTDGKLHVYTLREPLGVIGQIIPWNFPLLMQAWKLGPALAGGNTIVMKVAEQTPLSALRVGELAIQAGIPPGVINIIPGDGPVAGAALAKHPGIDKVAFTGSTEVGKLIMAQAAQNLVPVTLELGGKSACIICPDADIDEAVRIAHDALFFNHGQCCTAGSRTFVHESIYDEFVKKAAEAAKKRTVGDPFKSGTQQGPQVSQEQFDKIMFLIKKGREEGAKLEVGGERYGEKGYFVQPTVFSNVTDDMTIAKDEIFGPVQSILKWSSIEEVIERANNTKYGLAAGVVTKSLDTANALSRALKAGTVWVNMWNGFDAGVPFGGYKTSGIGREKGEAALSHYTQVKAVYEPLKGPMLWNM</sequence>
<dbReference type="PROSITE" id="PS00070">
    <property type="entry name" value="ALDEHYDE_DEHYDR_CYS"/>
    <property type="match status" value="1"/>
</dbReference>
<dbReference type="Gene3D" id="3.40.605.10">
    <property type="entry name" value="Aldehyde Dehydrogenase, Chain A, domain 1"/>
    <property type="match status" value="1"/>
</dbReference>
<dbReference type="PANTHER" id="PTHR11699">
    <property type="entry name" value="ALDEHYDE DEHYDROGENASE-RELATED"/>
    <property type="match status" value="1"/>
</dbReference>
<dbReference type="InterPro" id="IPR015590">
    <property type="entry name" value="Aldehyde_DH_dom"/>
</dbReference>
<keyword evidence="2 4" id="KW-0560">Oxidoreductase</keyword>
<protein>
    <submittedName>
        <fullName evidence="6">G6635 protein</fullName>
    </submittedName>
</protein>
<dbReference type="InterPro" id="IPR016162">
    <property type="entry name" value="Ald_DH_N"/>
</dbReference>
<keyword evidence="7" id="KW-1185">Reference proteome</keyword>
<dbReference type="PROSITE" id="PS00687">
    <property type="entry name" value="ALDEHYDE_DEHYDR_GLU"/>
    <property type="match status" value="1"/>
</dbReference>
<evidence type="ECO:0000256" key="1">
    <source>
        <dbReference type="ARBA" id="ARBA00009986"/>
    </source>
</evidence>
<comment type="similarity">
    <text evidence="1 4">Belongs to the aldehyde dehydrogenase family.</text>
</comment>
<organism evidence="6 7">
    <name type="scientific">Coccomyxa viridis</name>
    <dbReference type="NCBI Taxonomy" id="1274662"/>
    <lineage>
        <taxon>Eukaryota</taxon>
        <taxon>Viridiplantae</taxon>
        <taxon>Chlorophyta</taxon>
        <taxon>core chlorophytes</taxon>
        <taxon>Trebouxiophyceae</taxon>
        <taxon>Trebouxiophyceae incertae sedis</taxon>
        <taxon>Coccomyxaceae</taxon>
        <taxon>Coccomyxa</taxon>
    </lineage>
</organism>
<name>A0ABP1FVT9_9CHLO</name>
<feature type="domain" description="Aldehyde dehydrogenase" evidence="5">
    <location>
        <begin position="93"/>
        <end position="551"/>
    </location>
</feature>
<evidence type="ECO:0000256" key="2">
    <source>
        <dbReference type="ARBA" id="ARBA00023002"/>
    </source>
</evidence>
<evidence type="ECO:0000259" key="5">
    <source>
        <dbReference type="Pfam" id="PF00171"/>
    </source>
</evidence>
<dbReference type="Proteomes" id="UP001497392">
    <property type="component" value="Unassembled WGS sequence"/>
</dbReference>
<evidence type="ECO:0000256" key="3">
    <source>
        <dbReference type="PROSITE-ProRule" id="PRU10007"/>
    </source>
</evidence>
<dbReference type="SUPFAM" id="SSF53720">
    <property type="entry name" value="ALDH-like"/>
    <property type="match status" value="1"/>
</dbReference>
<evidence type="ECO:0000256" key="4">
    <source>
        <dbReference type="RuleBase" id="RU003345"/>
    </source>
</evidence>
<dbReference type="EMBL" id="CAXHTA020000009">
    <property type="protein sequence ID" value="CAL5224015.1"/>
    <property type="molecule type" value="Genomic_DNA"/>
</dbReference>
<dbReference type="InterPro" id="IPR016161">
    <property type="entry name" value="Ald_DH/histidinol_DH"/>
</dbReference>
<dbReference type="CDD" id="cd07091">
    <property type="entry name" value="ALDH_F1-2_Ald2-like"/>
    <property type="match status" value="1"/>
</dbReference>
<dbReference type="InterPro" id="IPR029510">
    <property type="entry name" value="Ald_DH_CS_GLU"/>
</dbReference>
<reference evidence="6 7" key="1">
    <citation type="submission" date="2024-06" db="EMBL/GenBank/DDBJ databases">
        <authorList>
            <person name="Kraege A."/>
            <person name="Thomma B."/>
        </authorList>
    </citation>
    <scope>NUCLEOTIDE SEQUENCE [LARGE SCALE GENOMIC DNA]</scope>
</reference>
<dbReference type="Gene3D" id="3.40.309.10">
    <property type="entry name" value="Aldehyde Dehydrogenase, Chain A, domain 2"/>
    <property type="match status" value="1"/>
</dbReference>
<evidence type="ECO:0000313" key="6">
    <source>
        <dbReference type="EMBL" id="CAL5224015.1"/>
    </source>
</evidence>